<organism evidence="1 2">
    <name type="scientific">Sphingobacterium bovistauri</name>
    <dbReference type="NCBI Taxonomy" id="2781959"/>
    <lineage>
        <taxon>Bacteria</taxon>
        <taxon>Pseudomonadati</taxon>
        <taxon>Bacteroidota</taxon>
        <taxon>Sphingobacteriia</taxon>
        <taxon>Sphingobacteriales</taxon>
        <taxon>Sphingobacteriaceae</taxon>
        <taxon>Sphingobacterium</taxon>
    </lineage>
</organism>
<reference evidence="1" key="1">
    <citation type="submission" date="2020-10" db="EMBL/GenBank/DDBJ databases">
        <authorList>
            <person name="Lu T."/>
            <person name="Wang Q."/>
            <person name="Han X."/>
        </authorList>
    </citation>
    <scope>NUCLEOTIDE SEQUENCE</scope>
    <source>
        <strain evidence="1">WQ 366</strain>
    </source>
</reference>
<gene>
    <name evidence="1" type="ORF">IPZ78_13595</name>
</gene>
<comment type="caution">
    <text evidence="1">The sequence shown here is derived from an EMBL/GenBank/DDBJ whole genome shotgun (WGS) entry which is preliminary data.</text>
</comment>
<dbReference type="EMBL" id="JADEYP010000028">
    <property type="protein sequence ID" value="MCA5006183.1"/>
    <property type="molecule type" value="Genomic_DNA"/>
</dbReference>
<sequence length="56" mass="6627">MNIKRPYIKPLIMLNVIELECGIASGSAQVLVDDTNMDLFEEWNQEEDERRIIDWM</sequence>
<dbReference type="Proteomes" id="UP001165302">
    <property type="component" value="Unassembled WGS sequence"/>
</dbReference>
<keyword evidence="2" id="KW-1185">Reference proteome</keyword>
<accession>A0ABS7Z872</accession>
<evidence type="ECO:0000313" key="2">
    <source>
        <dbReference type="Proteomes" id="UP001165302"/>
    </source>
</evidence>
<name>A0ABS7Z872_9SPHI</name>
<evidence type="ECO:0000313" key="1">
    <source>
        <dbReference type="EMBL" id="MCA5006183.1"/>
    </source>
</evidence>
<protein>
    <submittedName>
        <fullName evidence="1">Uncharacterized protein</fullName>
    </submittedName>
</protein>
<proteinExistence type="predicted"/>
<dbReference type="RefSeq" id="WP_225554545.1">
    <property type="nucleotide sequence ID" value="NZ_JADEYP010000028.1"/>
</dbReference>